<keyword evidence="10" id="KW-1185">Reference proteome</keyword>
<dbReference type="Gene3D" id="1.10.10.10">
    <property type="entry name" value="Winged helix-like DNA-binding domain superfamily/Winged helix DNA-binding domain"/>
    <property type="match status" value="1"/>
</dbReference>
<dbReference type="GO" id="GO:0043565">
    <property type="term" value="F:sequence-specific DNA binding"/>
    <property type="evidence" value="ECO:0007669"/>
    <property type="project" value="InterPro"/>
</dbReference>
<feature type="compositionally biased region" description="Low complexity" evidence="5">
    <location>
        <begin position="548"/>
        <end position="567"/>
    </location>
</feature>
<reference evidence="7 10" key="4">
    <citation type="journal article" date="2024" name="Microbiol. Resour. Announc.">
        <title>Genome annotations for the ascomycete fungi Trichoderma harzianum, Trichoderma aggressivum, and Purpureocillium lilacinum.</title>
        <authorList>
            <person name="Beijen E.P.W."/>
            <person name="Ohm R.A."/>
        </authorList>
    </citation>
    <scope>NUCLEOTIDE SEQUENCE [LARGE SCALE GENOMIC DNA]</scope>
    <source>
        <strain evidence="7 10">CBS 150709</strain>
    </source>
</reference>
<evidence type="ECO:0000256" key="5">
    <source>
        <dbReference type="SAM" id="MobiDB-lite"/>
    </source>
</evidence>
<comment type="subcellular location">
    <subcellularLocation>
        <location evidence="1">Nucleus</location>
    </subcellularLocation>
</comment>
<dbReference type="InterPro" id="IPR014848">
    <property type="entry name" value="Rgp1"/>
</dbReference>
<reference evidence="7" key="3">
    <citation type="submission" date="2023-11" db="EMBL/GenBank/DDBJ databases">
        <authorList>
            <person name="Beijen E."/>
            <person name="Ohm R.A."/>
        </authorList>
    </citation>
    <scope>NUCLEOTIDE SEQUENCE</scope>
    <source>
        <strain evidence="7">CBS 150709</strain>
    </source>
</reference>
<dbReference type="Proteomes" id="UP001287286">
    <property type="component" value="Unassembled WGS sequence"/>
</dbReference>
<evidence type="ECO:0000313" key="8">
    <source>
        <dbReference type="EMBL" id="PWI73754.1"/>
    </source>
</evidence>
<feature type="compositionally biased region" description="Basic and acidic residues" evidence="5">
    <location>
        <begin position="690"/>
        <end position="709"/>
    </location>
</feature>
<feature type="domain" description="HSF-type DNA-binding" evidence="6">
    <location>
        <begin position="153"/>
        <end position="260"/>
    </location>
</feature>
<comment type="caution">
    <text evidence="8">The sequence shown here is derived from an EMBL/GenBank/DDBJ whole genome shotgun (WGS) entry which is preliminary data.</text>
</comment>
<feature type="region of interest" description="Disordered" evidence="5">
    <location>
        <begin position="926"/>
        <end position="1004"/>
    </location>
</feature>
<evidence type="ECO:0000313" key="7">
    <source>
        <dbReference type="EMBL" id="KAK4081014.1"/>
    </source>
</evidence>
<dbReference type="InterPro" id="IPR036390">
    <property type="entry name" value="WH_DNA-bd_sf"/>
</dbReference>
<evidence type="ECO:0000256" key="1">
    <source>
        <dbReference type="ARBA" id="ARBA00004123"/>
    </source>
</evidence>
<feature type="compositionally biased region" description="Low complexity" evidence="5">
    <location>
        <begin position="929"/>
        <end position="941"/>
    </location>
</feature>
<dbReference type="Pfam" id="PF08737">
    <property type="entry name" value="Rgp1"/>
    <property type="match status" value="1"/>
</dbReference>
<dbReference type="SMART" id="SM00415">
    <property type="entry name" value="HSF"/>
    <property type="match status" value="1"/>
</dbReference>
<feature type="compositionally biased region" description="Basic and acidic residues" evidence="5">
    <location>
        <begin position="1022"/>
        <end position="1031"/>
    </location>
</feature>
<name>A0A2U3EGV2_PURLI</name>
<feature type="region of interest" description="Disordered" evidence="5">
    <location>
        <begin position="79"/>
        <end position="101"/>
    </location>
</feature>
<dbReference type="PRINTS" id="PR00056">
    <property type="entry name" value="HSFDOMAIN"/>
</dbReference>
<dbReference type="SUPFAM" id="SSF46785">
    <property type="entry name" value="Winged helix' DNA-binding domain"/>
    <property type="match status" value="1"/>
</dbReference>
<dbReference type="PANTHER" id="PTHR12507">
    <property type="entry name" value="REDUCED GROWTH PHENOTYPE 1 RGP1, YEAST -RELATED"/>
    <property type="match status" value="1"/>
</dbReference>
<dbReference type="GO" id="GO:0005634">
    <property type="term" value="C:nucleus"/>
    <property type="evidence" value="ECO:0007669"/>
    <property type="project" value="UniProtKB-SubCell"/>
</dbReference>
<sequence length="1709" mass="184525">MSAQNSRKRAAPGAAPMAPYQQRMQQPYIPDNNVGVTDPMMRWNGTGDGADFIDSTAHPANQYGLVPAQPQFGQPVPTPSNSLTRRPTNQALVPTNPRANYDSSVEPWTGFGDDSNALLQQNNGEGLVEQDNVEVLEEMAAKAKREAQSKRKQIPPFVQKLSSFLEERKNEDLIRWSEKGDSFIVLDEDEFAKTLIPELFKHNNYASFVRQLNMYGFHKRVGLSDNSMRASERKNKSPSEYYNPFFRRGHPNLLWLINKPKSGSKANKKGAKNAEGEAESDEDAGQEESPSQGQGASSAPAGRSLPAAESPPLQKKEMAVIREELNKVREQQKMILGAITQLQRNNNDLYNQAMMFQNQHDRHQNSINAILNFLANVFRKTLEDGSHQNVGDIISSMMTNQGNQSSHQQGSVFDLGDFVQSQVDPASNMSGTHKRARGLLPPIPNQNEGMKASRSPSAASTPYHAVGGQNPEMGTVTELLDSDTPPTLRQELETNPQERMMKIINDHNATNTSGMDLPEAAKLVANAPNTLNQDQQSKLVDLMSRQTSSPSSTSPTPAPAPSGRAPAAAPPPSSAPAGVSPPPTSGAAAPSLSPILRSPTMQPPSLNQINANQIDLGQLSRLQSEQDAKIHELSEMLGPLSPSGHIPGLGDGNEAYFDPPNVDLDQYFDSNAFLNDANFGGDGTDFNFGLDHHDAQNPLDNHPETKSGKDTPSPTDTEEIQRDDFGNDSNPSRDNKRQRGTGGNGHRNGEETCLPFDIKGAFSMGFFTRQGILQTAGAATASGHAGSMPGHCAQRIGCAGGNEVEARAGVLAMRCQMDPQLEHPADRPYPPELAPQAPPLARHHSAAGGPYAHHCALNTPTPRGTAATTEMRSLQQPARVPPAAYGVPTDMAPDGPSNIRVFVHWAEQTVFAGEDVKCTVTFKNVAPDQSQQRQKQQTQQQGGERHRNGRAKAAASLTSPPPATSGRGHRRSALSLSIPGTAAHSRSGSIQWPHTASSAEWRTGHNHKRSLSIVSIGSASTVDDHAQRNENHSMPQRPRRGHNRAASLQILPRGQPVPPGPHSVAKLPRATTRQNSSPLFNASYPPDRFGRQTGSSTAPNTPHPGGLRRSPRTSPNLMPEFRFPAASPPENDSQHSPRRPPTEGLLNPKGGSGDHNNLAVRPKDAPLSAVDRPAARILSSTSIPGGTPRSSGEFYSMSNNSSETLASEYVTQPLTRGHGRSPHLRRSFGVIQQQSRAPESLMMGYAQIQGSFVLDGSLVSLGPFELVKKKAAVGGRGGGVIGVDSQRRESGLLRGFGWSNISNSLGDLLGGGELSTIKEMRGVANSKSVPLLSTPQSILFVDLQLAPGESRSFEYTFKLPKGLPPTHKGKAVKIAYSLVIGTQRVGGAKEQQVRSVEVPFRVLGSVNSHGEILGHDLMNPYVLLRDEANVKTLGKGKKPHADTGPCDSPATMNDFLTYVDELLTRPRDEVGGTLLSPTESLGARRQSSFEDTTSAKEAIHLAIMRSNQAGEGQQSPNRFEIARNGQRVGVVMLTRPAYRLGEVITMAIDFTDADIPCYAVHATLETSEKVDPSLALRSESSIHRVTRKVYVASSEAALYSRRVVFTPTIPISATPEFVTSGVSFEWTIRVEFVVPYQGPQGPDTGEPRTVHPLLEQISQDEKGGLVLVAMENLACESFDVSVPLRVYGAVGSGLERLERDEAAEEGLAV</sequence>
<feature type="compositionally biased region" description="Pro residues" evidence="5">
    <location>
        <begin position="568"/>
        <end position="584"/>
    </location>
</feature>
<feature type="compositionally biased region" description="Basic residues" evidence="5">
    <location>
        <begin position="1"/>
        <end position="10"/>
    </location>
</feature>
<dbReference type="EMBL" id="JAWRVI010000077">
    <property type="protein sequence ID" value="KAK4081014.1"/>
    <property type="molecule type" value="Genomic_DNA"/>
</dbReference>
<keyword evidence="2" id="KW-0238">DNA-binding</keyword>
<evidence type="ECO:0000256" key="4">
    <source>
        <dbReference type="RuleBase" id="RU004020"/>
    </source>
</evidence>
<feature type="region of interest" description="Disordered" evidence="5">
    <location>
        <begin position="542"/>
        <end position="606"/>
    </location>
</feature>
<feature type="compositionally biased region" description="Polar residues" evidence="5">
    <location>
        <begin position="1071"/>
        <end position="1080"/>
    </location>
</feature>
<protein>
    <submittedName>
        <fullName evidence="8">Intracellular protein transport protein (Sat1)</fullName>
    </submittedName>
</protein>
<evidence type="ECO:0000313" key="9">
    <source>
        <dbReference type="Proteomes" id="UP000245956"/>
    </source>
</evidence>
<dbReference type="InterPro" id="IPR036388">
    <property type="entry name" value="WH-like_DNA-bd_sf"/>
</dbReference>
<feature type="region of interest" description="Disordered" evidence="5">
    <location>
        <begin position="427"/>
        <end position="496"/>
    </location>
</feature>
<feature type="region of interest" description="Disordered" evidence="5">
    <location>
        <begin position="1"/>
        <end position="42"/>
    </location>
</feature>
<dbReference type="Proteomes" id="UP000245956">
    <property type="component" value="Unassembled WGS sequence"/>
</dbReference>
<evidence type="ECO:0000313" key="10">
    <source>
        <dbReference type="Proteomes" id="UP001287286"/>
    </source>
</evidence>
<dbReference type="Pfam" id="PF00447">
    <property type="entry name" value="HSF_DNA-bind"/>
    <property type="match status" value="1"/>
</dbReference>
<feature type="compositionally biased region" description="Acidic residues" evidence="5">
    <location>
        <begin position="276"/>
        <end position="286"/>
    </location>
</feature>
<evidence type="ECO:0000256" key="2">
    <source>
        <dbReference type="ARBA" id="ARBA00023125"/>
    </source>
</evidence>
<feature type="region of interest" description="Disordered" evidence="5">
    <location>
        <begin position="1469"/>
        <end position="1491"/>
    </location>
</feature>
<feature type="compositionally biased region" description="Polar residues" evidence="5">
    <location>
        <begin position="1475"/>
        <end position="1491"/>
    </location>
</feature>
<feature type="region of interest" description="Disordered" evidence="5">
    <location>
        <begin position="688"/>
        <end position="751"/>
    </location>
</feature>
<keyword evidence="3" id="KW-0539">Nucleus</keyword>
<dbReference type="FunFam" id="1.10.10.10:FF:000173">
    <property type="entry name" value="Heat shock transcription factor Hsf1"/>
    <property type="match status" value="1"/>
</dbReference>
<dbReference type="InterPro" id="IPR000232">
    <property type="entry name" value="HSF_DNA-bd"/>
</dbReference>
<reference evidence="8" key="1">
    <citation type="submission" date="2015-05" db="EMBL/GenBank/DDBJ databases">
        <authorList>
            <person name="Wang D.B."/>
            <person name="Wang M."/>
        </authorList>
    </citation>
    <scope>NUCLEOTIDE SEQUENCE</scope>
    <source>
        <strain evidence="8">36-1</strain>
    </source>
</reference>
<reference evidence="8 9" key="2">
    <citation type="journal article" date="2016" name="Front. Microbiol.">
        <title>Genome and transcriptome sequences reveal the specific parasitism of the nematophagous Purpureocillium lilacinum 36-1.</title>
        <authorList>
            <person name="Xie J."/>
            <person name="Li S."/>
            <person name="Mo C."/>
            <person name="Xiao X."/>
            <person name="Peng D."/>
            <person name="Wang G."/>
            <person name="Xiao Y."/>
        </authorList>
    </citation>
    <scope>NUCLEOTIDE SEQUENCE [LARGE SCALE GENOMIC DNA]</scope>
    <source>
        <strain evidence="8 9">36-1</strain>
    </source>
</reference>
<evidence type="ECO:0000259" key="6">
    <source>
        <dbReference type="SMART" id="SM00415"/>
    </source>
</evidence>
<feature type="compositionally biased region" description="Polar residues" evidence="5">
    <location>
        <begin position="984"/>
        <end position="1000"/>
    </location>
</feature>
<dbReference type="EMBL" id="LCWV01000004">
    <property type="protein sequence ID" value="PWI73754.1"/>
    <property type="molecule type" value="Genomic_DNA"/>
</dbReference>
<feature type="compositionally biased region" description="Basic and acidic residues" evidence="5">
    <location>
        <begin position="719"/>
        <end position="737"/>
    </location>
</feature>
<gene>
    <name evidence="8" type="ORF">PCL_09030</name>
    <name evidence="7" type="ORF">Purlil1_11771</name>
</gene>
<evidence type="ECO:0000256" key="3">
    <source>
        <dbReference type="ARBA" id="ARBA00023242"/>
    </source>
</evidence>
<feature type="compositionally biased region" description="Low complexity" evidence="5">
    <location>
        <begin position="585"/>
        <end position="594"/>
    </location>
</feature>
<organism evidence="8 9">
    <name type="scientific">Purpureocillium lilacinum</name>
    <name type="common">Paecilomyces lilacinus</name>
    <dbReference type="NCBI Taxonomy" id="33203"/>
    <lineage>
        <taxon>Eukaryota</taxon>
        <taxon>Fungi</taxon>
        <taxon>Dikarya</taxon>
        <taxon>Ascomycota</taxon>
        <taxon>Pezizomycotina</taxon>
        <taxon>Sordariomycetes</taxon>
        <taxon>Hypocreomycetidae</taxon>
        <taxon>Hypocreales</taxon>
        <taxon>Ophiocordycipitaceae</taxon>
        <taxon>Purpureocillium</taxon>
    </lineage>
</organism>
<proteinExistence type="inferred from homology"/>
<dbReference type="GO" id="GO:0003700">
    <property type="term" value="F:DNA-binding transcription factor activity"/>
    <property type="evidence" value="ECO:0007669"/>
    <property type="project" value="InterPro"/>
</dbReference>
<comment type="similarity">
    <text evidence="4">Belongs to the HSF family.</text>
</comment>
<accession>A0A2U3EGV2</accession>
<feature type="region of interest" description="Disordered" evidence="5">
    <location>
        <begin position="1019"/>
        <end position="1161"/>
    </location>
</feature>
<feature type="region of interest" description="Disordered" evidence="5">
    <location>
        <begin position="257"/>
        <end position="315"/>
    </location>
</feature>